<evidence type="ECO:0000259" key="2">
    <source>
        <dbReference type="PROSITE" id="PS50004"/>
    </source>
</evidence>
<comment type="caution">
    <text evidence="3">The sequence shown here is derived from an EMBL/GenBank/DDBJ whole genome shotgun (WGS) entry which is preliminary data.</text>
</comment>
<feature type="compositionally biased region" description="Basic and acidic residues" evidence="1">
    <location>
        <begin position="749"/>
        <end position="763"/>
    </location>
</feature>
<dbReference type="InterPro" id="IPR052981">
    <property type="entry name" value="Ingression_C2_domain"/>
</dbReference>
<dbReference type="InterPro" id="IPR035892">
    <property type="entry name" value="C2_domain_sf"/>
</dbReference>
<feature type="compositionally biased region" description="Basic and acidic residues" evidence="1">
    <location>
        <begin position="611"/>
        <end position="621"/>
    </location>
</feature>
<dbReference type="CDD" id="cd08681">
    <property type="entry name" value="C2_fungal_Inn1p-like"/>
    <property type="match status" value="1"/>
</dbReference>
<reference evidence="3" key="1">
    <citation type="submission" date="2022-07" db="EMBL/GenBank/DDBJ databases">
        <title>Fungi with potential for degradation of polypropylene.</title>
        <authorList>
            <person name="Gostincar C."/>
        </authorList>
    </citation>
    <scope>NUCLEOTIDE SEQUENCE</scope>
    <source>
        <strain evidence="3">EXF-13308</strain>
    </source>
</reference>
<dbReference type="Pfam" id="PF00168">
    <property type="entry name" value="C2"/>
    <property type="match status" value="1"/>
</dbReference>
<feature type="compositionally biased region" description="Low complexity" evidence="1">
    <location>
        <begin position="206"/>
        <end position="215"/>
    </location>
</feature>
<feature type="region of interest" description="Disordered" evidence="1">
    <location>
        <begin position="152"/>
        <end position="377"/>
    </location>
</feature>
<sequence>MSTRLKPHALNGMHTAGIFSDMSIDGPEIGTLVIVVDRAKNLPNRKTIGKQDPYCAARLGKEAKKTNTDIRGGQTPRWDQELRFTVHDSPDYYQLKVSVFNDDKKTDLIGEAWVDLRDIIVPGGGQNDLWHSLTCKGKYAGDIRIEITFYDSRPKPDKPVTKPRPGLADYDAIPPPSTAVPQQRSTPKRRPLPSDPVLGHPPGPAAAPTSATASPQVSVLPSHAPGHAAQNHIQTPPRSQPNPPAAYIPNQSPLQAVEYNTPPASRYHQPVNHSPAPSSSSNYGTQLSRSDISAQPHRSIERHDKYAAHDPDGREYGDYYGQTPERHEPRSPYVAVPEQHAVSPGDGSRWAAPEEDRPPPPPVHRSRNNSGSTQEMAMYRVAYDMTTQNITPPIMRKDVLRNEAHRHSAPSNSYPGKPTYRAYDPATSPSAGIYADEERHQPSPPRHHSYDSAYDPHYRSMQPTVEDAPESPSPMDPYRRRSGSGMPQYDEADLGMVPSPAPLNLGGRGSAASGQYSPSPVGASHRQQDTYDYALSPPNMASKDHPHPIASKSAYGSYSQSSQRYALQRSELDGVQIENTARYALPAPPPVPASLVPGIDADLSQEIASRINDDRRQERRYTQPAVATPPRGRQTMIERPPGYSSGPPNSSPQPVTTPQQNYKRSPITYSGGPPPQVMKPRAISPSPSPTAQHTIRRKSISPAPETDSRRLSGIPFGPDSYDALNPTLASSASKEASRSDYIEVNGKIITHDGKEVDPSDHLPMDTWAPEPEPKQSKPVAQSSIPRVSPGGAQPMPSSGRRTLRIAAARPQSTQALPPPTYMSSDAMDQSTPSSSGRNRLQKKANRASAVPVMSGALGGSSPLAPLAQHQDNYTPPRHMTRARTFEYPSENHAPLYGSSPGTRGNSASAPPVPAKVPIMSGAMMPAGGTHGGGEGEWTLLEEMSKIDIGTGRARRHGYRGQ</sequence>
<dbReference type="AlphaFoldDB" id="A0AA38RAY7"/>
<dbReference type="EMBL" id="JANBVO010000025">
    <property type="protein sequence ID" value="KAJ9141767.1"/>
    <property type="molecule type" value="Genomic_DNA"/>
</dbReference>
<proteinExistence type="predicted"/>
<dbReference type="Proteomes" id="UP001174694">
    <property type="component" value="Unassembled WGS sequence"/>
</dbReference>
<evidence type="ECO:0000313" key="3">
    <source>
        <dbReference type="EMBL" id="KAJ9141767.1"/>
    </source>
</evidence>
<dbReference type="PROSITE" id="PS50004">
    <property type="entry name" value="C2"/>
    <property type="match status" value="1"/>
</dbReference>
<feature type="compositionally biased region" description="Polar residues" evidence="1">
    <location>
        <begin position="271"/>
        <end position="293"/>
    </location>
</feature>
<feature type="compositionally biased region" description="Basic and acidic residues" evidence="1">
    <location>
        <begin position="448"/>
        <end position="458"/>
    </location>
</feature>
<evidence type="ECO:0000313" key="4">
    <source>
        <dbReference type="Proteomes" id="UP001174694"/>
    </source>
</evidence>
<feature type="region of interest" description="Disordered" evidence="1">
    <location>
        <begin position="888"/>
        <end position="935"/>
    </location>
</feature>
<keyword evidence="4" id="KW-1185">Reference proteome</keyword>
<evidence type="ECO:0000256" key="1">
    <source>
        <dbReference type="SAM" id="MobiDB-lite"/>
    </source>
</evidence>
<feature type="compositionally biased region" description="Polar residues" evidence="1">
    <location>
        <begin position="810"/>
        <end position="838"/>
    </location>
</feature>
<feature type="compositionally biased region" description="Low complexity" evidence="1">
    <location>
        <begin position="550"/>
        <end position="563"/>
    </location>
</feature>
<dbReference type="InterPro" id="IPR037791">
    <property type="entry name" value="C2_fungal_Inn1"/>
</dbReference>
<gene>
    <name evidence="3" type="ORF">NKR23_g7694</name>
</gene>
<feature type="domain" description="C2" evidence="2">
    <location>
        <begin position="12"/>
        <end position="131"/>
    </location>
</feature>
<dbReference type="PANTHER" id="PTHR47052">
    <property type="entry name" value="CONSERVED SERINE PROLINE-RICH PROTEIN (AFU_ORTHOLOGUE AFUA_2G01790)"/>
    <property type="match status" value="1"/>
</dbReference>
<dbReference type="PANTHER" id="PTHR47052:SF3">
    <property type="entry name" value="INGRESSION PROTEIN 1"/>
    <property type="match status" value="1"/>
</dbReference>
<feature type="compositionally biased region" description="Low complexity" evidence="1">
    <location>
        <begin position="640"/>
        <end position="654"/>
    </location>
</feature>
<feature type="region of interest" description="Disordered" evidence="1">
    <location>
        <begin position="389"/>
        <end position="563"/>
    </location>
</feature>
<accession>A0AA38RAY7</accession>
<organism evidence="3 4">
    <name type="scientific">Pleurostoma richardsiae</name>
    <dbReference type="NCBI Taxonomy" id="41990"/>
    <lineage>
        <taxon>Eukaryota</taxon>
        <taxon>Fungi</taxon>
        <taxon>Dikarya</taxon>
        <taxon>Ascomycota</taxon>
        <taxon>Pezizomycotina</taxon>
        <taxon>Sordariomycetes</taxon>
        <taxon>Sordariomycetidae</taxon>
        <taxon>Calosphaeriales</taxon>
        <taxon>Pleurostomataceae</taxon>
        <taxon>Pleurostoma</taxon>
    </lineage>
</organism>
<feature type="compositionally biased region" description="Basic and acidic residues" evidence="1">
    <location>
        <begin position="395"/>
        <end position="406"/>
    </location>
</feature>
<protein>
    <submittedName>
        <fullName evidence="3">Ingression protein fic1</fullName>
    </submittedName>
</protein>
<dbReference type="SMART" id="SM00239">
    <property type="entry name" value="C2"/>
    <property type="match status" value="1"/>
</dbReference>
<feature type="region of interest" description="Disordered" evidence="1">
    <location>
        <begin position="606"/>
        <end position="876"/>
    </location>
</feature>
<name>A0AA38RAY7_9PEZI</name>
<dbReference type="InterPro" id="IPR000008">
    <property type="entry name" value="C2_dom"/>
</dbReference>
<dbReference type="Gene3D" id="2.60.40.150">
    <property type="entry name" value="C2 domain"/>
    <property type="match status" value="1"/>
</dbReference>
<feature type="compositionally biased region" description="Basic and acidic residues" evidence="1">
    <location>
        <begin position="298"/>
        <end position="317"/>
    </location>
</feature>
<dbReference type="SUPFAM" id="SSF49562">
    <property type="entry name" value="C2 domain (Calcium/lipid-binding domain, CaLB)"/>
    <property type="match status" value="1"/>
</dbReference>